<evidence type="ECO:0000313" key="1">
    <source>
        <dbReference type="EMBL" id="KKM97718.1"/>
    </source>
</evidence>
<reference evidence="1" key="1">
    <citation type="journal article" date="2015" name="Nature">
        <title>Complex archaea that bridge the gap between prokaryotes and eukaryotes.</title>
        <authorList>
            <person name="Spang A."/>
            <person name="Saw J.H."/>
            <person name="Jorgensen S.L."/>
            <person name="Zaremba-Niedzwiedzka K."/>
            <person name="Martijn J."/>
            <person name="Lind A.E."/>
            <person name="van Eijk R."/>
            <person name="Schleper C."/>
            <person name="Guy L."/>
            <person name="Ettema T.J."/>
        </authorList>
    </citation>
    <scope>NUCLEOTIDE SEQUENCE</scope>
</reference>
<name>A0A0F9LWD6_9ZZZZ</name>
<protein>
    <submittedName>
        <fullName evidence="1">Uncharacterized protein</fullName>
    </submittedName>
</protein>
<dbReference type="EMBL" id="LAZR01005715">
    <property type="protein sequence ID" value="KKM97718.1"/>
    <property type="molecule type" value="Genomic_DNA"/>
</dbReference>
<proteinExistence type="predicted"/>
<gene>
    <name evidence="1" type="ORF">LCGC14_1165360</name>
</gene>
<dbReference type="AlphaFoldDB" id="A0A0F9LWD6"/>
<feature type="non-terminal residue" evidence="1">
    <location>
        <position position="1"/>
    </location>
</feature>
<organism evidence="1">
    <name type="scientific">marine sediment metagenome</name>
    <dbReference type="NCBI Taxonomy" id="412755"/>
    <lineage>
        <taxon>unclassified sequences</taxon>
        <taxon>metagenomes</taxon>
        <taxon>ecological metagenomes</taxon>
    </lineage>
</organism>
<comment type="caution">
    <text evidence="1">The sequence shown here is derived from an EMBL/GenBank/DDBJ whole genome shotgun (WGS) entry which is preliminary data.</text>
</comment>
<sequence length="60" mass="6686">VNTVENYSSSGEKIMGKFDALKELAEEVIEASLYWTGKDEEKNPKLKRIRTLAGLALQGD</sequence>
<accession>A0A0F9LWD6</accession>